<dbReference type="SUPFAM" id="SSF46894">
    <property type="entry name" value="C-terminal effector domain of the bipartite response regulators"/>
    <property type="match status" value="1"/>
</dbReference>
<feature type="domain" description="OmpR/PhoB-type" evidence="4">
    <location>
        <begin position="1"/>
        <end position="82"/>
    </location>
</feature>
<dbReference type="SUPFAM" id="SSF52964">
    <property type="entry name" value="TolB, N-terminal domain"/>
    <property type="match status" value="1"/>
</dbReference>
<dbReference type="AlphaFoldDB" id="A0A1E5XR75"/>
<feature type="repeat" description="TPR" evidence="2">
    <location>
        <begin position="351"/>
        <end position="384"/>
    </location>
</feature>
<dbReference type="Pfam" id="PF13432">
    <property type="entry name" value="TPR_16"/>
    <property type="match status" value="1"/>
</dbReference>
<evidence type="ECO:0000313" key="5">
    <source>
        <dbReference type="EMBL" id="OEO31065.1"/>
    </source>
</evidence>
<dbReference type="SUPFAM" id="SSF48452">
    <property type="entry name" value="TPR-like"/>
    <property type="match status" value="1"/>
</dbReference>
<evidence type="ECO:0000313" key="6">
    <source>
        <dbReference type="Proteomes" id="UP000095463"/>
    </source>
</evidence>
<name>A0A1E5XR75_9HYPH</name>
<evidence type="ECO:0000256" key="2">
    <source>
        <dbReference type="PROSITE-ProRule" id="PRU00339"/>
    </source>
</evidence>
<comment type="caution">
    <text evidence="5">The sequence shown here is derived from an EMBL/GenBank/DDBJ whole genome shotgun (WGS) entry which is preliminary data.</text>
</comment>
<accession>A0A1E5XR75</accession>
<dbReference type="CDD" id="cd00383">
    <property type="entry name" value="trans_reg_C"/>
    <property type="match status" value="1"/>
</dbReference>
<evidence type="ECO:0000259" key="4">
    <source>
        <dbReference type="PROSITE" id="PS51755"/>
    </source>
</evidence>
<dbReference type="OrthoDB" id="54411at2"/>
<organism evidence="5 6">
    <name type="scientific">Devosia insulae DS-56</name>
    <dbReference type="NCBI Taxonomy" id="1116389"/>
    <lineage>
        <taxon>Bacteria</taxon>
        <taxon>Pseudomonadati</taxon>
        <taxon>Pseudomonadota</taxon>
        <taxon>Alphaproteobacteria</taxon>
        <taxon>Hyphomicrobiales</taxon>
        <taxon>Devosiaceae</taxon>
        <taxon>Devosia</taxon>
    </lineage>
</organism>
<dbReference type="InterPro" id="IPR036388">
    <property type="entry name" value="WH-like_DNA-bd_sf"/>
</dbReference>
<keyword evidence="1 3" id="KW-0238">DNA-binding</keyword>
<proteinExistence type="predicted"/>
<dbReference type="InterPro" id="IPR019734">
    <property type="entry name" value="TPR_rpt"/>
</dbReference>
<protein>
    <recommendedName>
        <fullName evidence="4">OmpR/PhoB-type domain-containing protein</fullName>
    </recommendedName>
</protein>
<dbReference type="Proteomes" id="UP000095463">
    <property type="component" value="Unassembled WGS sequence"/>
</dbReference>
<gene>
    <name evidence="5" type="ORF">VW23_018375</name>
</gene>
<keyword evidence="2" id="KW-0802">TPR repeat</keyword>
<dbReference type="Gene3D" id="1.25.40.10">
    <property type="entry name" value="Tetratricopeptide repeat domain"/>
    <property type="match status" value="1"/>
</dbReference>
<keyword evidence="6" id="KW-1185">Reference proteome</keyword>
<dbReference type="Gene3D" id="1.10.10.10">
    <property type="entry name" value="Winged helix-like DNA-binding domain superfamily/Winged helix DNA-binding domain"/>
    <property type="match status" value="1"/>
</dbReference>
<feature type="DNA-binding region" description="OmpR/PhoB-type" evidence="3">
    <location>
        <begin position="1"/>
        <end position="82"/>
    </location>
</feature>
<dbReference type="InterPro" id="IPR016032">
    <property type="entry name" value="Sig_transdc_resp-reg_C-effctor"/>
</dbReference>
<dbReference type="GO" id="GO:0003677">
    <property type="term" value="F:DNA binding"/>
    <property type="evidence" value="ECO:0007669"/>
    <property type="project" value="UniProtKB-UniRule"/>
</dbReference>
<dbReference type="PROSITE" id="PS51755">
    <property type="entry name" value="OMPR_PHOB"/>
    <property type="match status" value="1"/>
</dbReference>
<dbReference type="Pfam" id="PF00486">
    <property type="entry name" value="Trans_reg_C"/>
    <property type="match status" value="1"/>
</dbReference>
<dbReference type="GO" id="GO:0000160">
    <property type="term" value="P:phosphorelay signal transduction system"/>
    <property type="evidence" value="ECO:0007669"/>
    <property type="project" value="InterPro"/>
</dbReference>
<dbReference type="GO" id="GO:0006355">
    <property type="term" value="P:regulation of DNA-templated transcription"/>
    <property type="evidence" value="ECO:0007669"/>
    <property type="project" value="InterPro"/>
</dbReference>
<dbReference type="SMART" id="SM00862">
    <property type="entry name" value="Trans_reg_C"/>
    <property type="match status" value="1"/>
</dbReference>
<evidence type="ECO:0000256" key="3">
    <source>
        <dbReference type="PROSITE-ProRule" id="PRU01091"/>
    </source>
</evidence>
<dbReference type="Gene3D" id="3.40.50.10070">
    <property type="entry name" value="TolB, N-terminal domain"/>
    <property type="match status" value="1"/>
</dbReference>
<sequence>MGTLSRDGAAIYLRPKAHSLLVHLARNLGRVVPKSELMDAVWPGIYVTEDSLTQSIREIRKALGDAADTVRTVSRRGYMLTGRLEPEAEPASQPVVAILRFRNDSGDVAREPIVDGFAEDIITGLAHYGSVVVLARNSSFQFPSFEPAAWSDVASRIGADYLVEGSVRWSGIDAQVSVNLIDAKAQRQLWGERYEAHDIELFAVQRQIGEQIVNRLVSRLDEDSIRRSSVKPAQTLAAYELVTRALVILRGYEHVQPEKALPLLELAVEKEPSYGIALSYLALCRFMIGRYTTTDREKLEALLDLATRAATLSPGSAVAPRVMALVRIYLRQHAAAESDLRLALSLNRSDADSVEQMGYLLAMRGRPQEAIEWIDRAVRLNPIFPPWYHYDRALAQYGLGDYQAAAHTLERVPQRGIWHDARLAACYAQLGDADACRRNLAKVHAAIPEYPLIWIAREQMPYEHAEDIEHLVEGFTLAMEFAKG</sequence>
<dbReference type="InterPro" id="IPR001867">
    <property type="entry name" value="OmpR/PhoB-type_DNA-bd"/>
</dbReference>
<reference evidence="5 6" key="1">
    <citation type="journal article" date="2015" name="Genome Announc.">
        <title>Genome Assemblies of Three Soil-Associated Devosia species: D. insulae, D. limi, and D. soli.</title>
        <authorList>
            <person name="Hassan Y.I."/>
            <person name="Lepp D."/>
            <person name="Zhou T."/>
        </authorList>
    </citation>
    <scope>NUCLEOTIDE SEQUENCE [LARGE SCALE GENOMIC DNA]</scope>
    <source>
        <strain evidence="5 6">DS-56</strain>
    </source>
</reference>
<dbReference type="InterPro" id="IPR011990">
    <property type="entry name" value="TPR-like_helical_dom_sf"/>
</dbReference>
<dbReference type="PROSITE" id="PS50005">
    <property type="entry name" value="TPR"/>
    <property type="match status" value="1"/>
</dbReference>
<dbReference type="EMBL" id="LAJE02000173">
    <property type="protein sequence ID" value="OEO31065.1"/>
    <property type="molecule type" value="Genomic_DNA"/>
</dbReference>
<evidence type="ECO:0000256" key="1">
    <source>
        <dbReference type="ARBA" id="ARBA00023125"/>
    </source>
</evidence>